<reference evidence="2 3" key="1">
    <citation type="submission" date="2022-05" db="EMBL/GenBank/DDBJ databases">
        <authorList>
            <consortium name="Genoscope - CEA"/>
            <person name="William W."/>
        </authorList>
    </citation>
    <scope>NUCLEOTIDE SEQUENCE [LARGE SCALE GENOMIC DNA]</scope>
</reference>
<gene>
    <name evidence="2" type="ORF">PMEA_00030581</name>
</gene>
<dbReference type="EMBL" id="CALNXJ010000068">
    <property type="protein sequence ID" value="CAH3158691.1"/>
    <property type="molecule type" value="Genomic_DNA"/>
</dbReference>
<organism evidence="2 3">
    <name type="scientific">Pocillopora meandrina</name>
    <dbReference type="NCBI Taxonomy" id="46732"/>
    <lineage>
        <taxon>Eukaryota</taxon>
        <taxon>Metazoa</taxon>
        <taxon>Cnidaria</taxon>
        <taxon>Anthozoa</taxon>
        <taxon>Hexacorallia</taxon>
        <taxon>Scleractinia</taxon>
        <taxon>Astrocoeniina</taxon>
        <taxon>Pocilloporidae</taxon>
        <taxon>Pocillopora</taxon>
    </lineage>
</organism>
<evidence type="ECO:0000313" key="3">
    <source>
        <dbReference type="Proteomes" id="UP001159428"/>
    </source>
</evidence>
<comment type="caution">
    <text evidence="2">The sequence shown here is derived from an EMBL/GenBank/DDBJ whole genome shotgun (WGS) entry which is preliminary data.</text>
</comment>
<keyword evidence="1" id="KW-0472">Membrane</keyword>
<dbReference type="PANTHER" id="PTHR46791:SF13">
    <property type="entry name" value="CLR5 DOMAIN-CONTAINING PROTEIN"/>
    <property type="match status" value="1"/>
</dbReference>
<protein>
    <submittedName>
        <fullName evidence="2">Uncharacterized protein</fullName>
    </submittedName>
</protein>
<name>A0AAU9XTQ7_9CNID</name>
<dbReference type="AlphaFoldDB" id="A0AAU9XTQ7"/>
<dbReference type="PANTHER" id="PTHR46791">
    <property type="entry name" value="EXPRESSED PROTEIN"/>
    <property type="match status" value="1"/>
</dbReference>
<keyword evidence="3" id="KW-1185">Reference proteome</keyword>
<evidence type="ECO:0000313" key="2">
    <source>
        <dbReference type="EMBL" id="CAH3158691.1"/>
    </source>
</evidence>
<dbReference type="Proteomes" id="UP001159428">
    <property type="component" value="Unassembled WGS sequence"/>
</dbReference>
<sequence length="101" mass="11626">MRDEIIENYFSLGLTAPEIALFLVSVHGIGISLRQLKRILRRLGCTRRRRRSYLNEVVEAVEEELRGSGSLLGYRKCINQHGLITTREVVRHVLRVLILKG</sequence>
<keyword evidence="1" id="KW-0812">Transmembrane</keyword>
<feature type="transmembrane region" description="Helical" evidence="1">
    <location>
        <begin position="12"/>
        <end position="33"/>
    </location>
</feature>
<keyword evidence="1" id="KW-1133">Transmembrane helix</keyword>
<evidence type="ECO:0000256" key="1">
    <source>
        <dbReference type="SAM" id="Phobius"/>
    </source>
</evidence>
<proteinExistence type="predicted"/>
<accession>A0AAU9XTQ7</accession>